<keyword evidence="1" id="KW-0812">Transmembrane</keyword>
<dbReference type="EMBL" id="JACGCM010000926">
    <property type="protein sequence ID" value="KAF6164463.1"/>
    <property type="molecule type" value="Genomic_DNA"/>
</dbReference>
<reference evidence="2 3" key="1">
    <citation type="journal article" date="2020" name="IScience">
        <title>Genome Sequencing of the Endangered Kingdonia uniflora (Circaeasteraceae, Ranunculales) Reveals Potential Mechanisms of Evolutionary Specialization.</title>
        <authorList>
            <person name="Sun Y."/>
            <person name="Deng T."/>
            <person name="Zhang A."/>
            <person name="Moore M.J."/>
            <person name="Landis J.B."/>
            <person name="Lin N."/>
            <person name="Zhang H."/>
            <person name="Zhang X."/>
            <person name="Huang J."/>
            <person name="Zhang X."/>
            <person name="Sun H."/>
            <person name="Wang H."/>
        </authorList>
    </citation>
    <scope>NUCLEOTIDE SEQUENCE [LARGE SCALE GENOMIC DNA]</scope>
    <source>
        <strain evidence="2">TB1705</strain>
        <tissue evidence="2">Leaf</tissue>
    </source>
</reference>
<dbReference type="Proteomes" id="UP000541444">
    <property type="component" value="Unassembled WGS sequence"/>
</dbReference>
<keyword evidence="3" id="KW-1185">Reference proteome</keyword>
<feature type="non-terminal residue" evidence="2">
    <location>
        <position position="1"/>
    </location>
</feature>
<accession>A0A7J7NBI4</accession>
<protein>
    <submittedName>
        <fullName evidence="2">Uncharacterized protein</fullName>
    </submittedName>
</protein>
<keyword evidence="1" id="KW-0472">Membrane</keyword>
<feature type="transmembrane region" description="Helical" evidence="1">
    <location>
        <begin position="5"/>
        <end position="26"/>
    </location>
</feature>
<keyword evidence="1" id="KW-1133">Transmembrane helix</keyword>
<feature type="transmembrane region" description="Helical" evidence="1">
    <location>
        <begin position="32"/>
        <end position="58"/>
    </location>
</feature>
<organism evidence="2 3">
    <name type="scientific">Kingdonia uniflora</name>
    <dbReference type="NCBI Taxonomy" id="39325"/>
    <lineage>
        <taxon>Eukaryota</taxon>
        <taxon>Viridiplantae</taxon>
        <taxon>Streptophyta</taxon>
        <taxon>Embryophyta</taxon>
        <taxon>Tracheophyta</taxon>
        <taxon>Spermatophyta</taxon>
        <taxon>Magnoliopsida</taxon>
        <taxon>Ranunculales</taxon>
        <taxon>Circaeasteraceae</taxon>
        <taxon>Kingdonia</taxon>
    </lineage>
</organism>
<dbReference type="AlphaFoldDB" id="A0A7J7NBI4"/>
<sequence length="63" mass="7435">GDAYYFKVLVLIFLIFKILYLLRIFALPIISIYFSFILCSTHGLFILLWAIFPLFICVKKGER</sequence>
<gene>
    <name evidence="2" type="ORF">GIB67_025289</name>
</gene>
<comment type="caution">
    <text evidence="2">The sequence shown here is derived from an EMBL/GenBank/DDBJ whole genome shotgun (WGS) entry which is preliminary data.</text>
</comment>
<name>A0A7J7NBI4_9MAGN</name>
<evidence type="ECO:0000313" key="3">
    <source>
        <dbReference type="Proteomes" id="UP000541444"/>
    </source>
</evidence>
<evidence type="ECO:0000313" key="2">
    <source>
        <dbReference type="EMBL" id="KAF6164463.1"/>
    </source>
</evidence>
<evidence type="ECO:0000256" key="1">
    <source>
        <dbReference type="SAM" id="Phobius"/>
    </source>
</evidence>
<proteinExistence type="predicted"/>